<feature type="coiled-coil region" evidence="1">
    <location>
        <begin position="142"/>
        <end position="176"/>
    </location>
</feature>
<evidence type="ECO:0000313" key="2">
    <source>
        <dbReference type="EMBL" id="RKF05745.1"/>
    </source>
</evidence>
<dbReference type="Proteomes" id="UP000246132">
    <property type="component" value="Unassembled WGS sequence"/>
</dbReference>
<dbReference type="AlphaFoldDB" id="A0A3A8A6C4"/>
<protein>
    <submittedName>
        <fullName evidence="2">Uncharacterized protein</fullName>
    </submittedName>
</protein>
<comment type="caution">
    <text evidence="2">The sequence shown here is derived from an EMBL/GenBank/DDBJ whole genome shotgun (WGS) entry which is preliminary data.</text>
</comment>
<sequence length="322" mass="36673">MNLGTMTSKEELPENELVSQSEELFARFTAIASRRRTATDACTAEIDDYLEDVRRDGQQITIEFLEGFFEKKWGKSDRVREWAQQTRQMLSNFDRAAALVMSSIATMSLHLKLAQETLAIEVMATPVRAMGKPITASRNSPLASAREELANIRAARKRLNENYVAALSNATELEMQAERSLWQATELLKGRRRRLLDFRKQHLSFSWRERLQRAKRESAKASKDEATELMWKAIEEVSEAMAEEAADVAQVRRAARWGAAVARIAGRKAQNRERNDTDNLIDLLDQLERENEEFRKLEETFATTASAIEAVRTNAENSFGGR</sequence>
<keyword evidence="3" id="KW-1185">Reference proteome</keyword>
<proteinExistence type="predicted"/>
<evidence type="ECO:0000256" key="1">
    <source>
        <dbReference type="SAM" id="Coils"/>
    </source>
</evidence>
<accession>A0A3A8A6C4</accession>
<gene>
    <name evidence="2" type="ORF">DEM25_014200</name>
</gene>
<keyword evidence="1" id="KW-0175">Coiled coil</keyword>
<evidence type="ECO:0000313" key="3">
    <source>
        <dbReference type="Proteomes" id="UP000246132"/>
    </source>
</evidence>
<reference evidence="2 3" key="1">
    <citation type="journal article" date="2018" name="Int. J. Syst. Bacteriol.">
        <title>Oceaniradius stylonemae gen. nov., sp. nov., isolated from a red alga, Stylonema cornu-cervi.</title>
        <authorList>
            <person name="Jeong S."/>
        </authorList>
    </citation>
    <scope>NUCLEOTIDE SEQUENCE [LARGE SCALE GENOMIC DNA]</scope>
    <source>
        <strain evidence="2 3">StC1</strain>
    </source>
</reference>
<name>A0A3A8A6C4_9HYPH</name>
<organism evidence="2 3">
    <name type="scientific">Oceaniradius stylonematis</name>
    <dbReference type="NCBI Taxonomy" id="2184161"/>
    <lineage>
        <taxon>Bacteria</taxon>
        <taxon>Pseudomonadati</taxon>
        <taxon>Pseudomonadota</taxon>
        <taxon>Alphaproteobacteria</taxon>
        <taxon>Hyphomicrobiales</taxon>
        <taxon>Ahrensiaceae</taxon>
        <taxon>Oceaniradius</taxon>
    </lineage>
</organism>
<feature type="coiled-coil region" evidence="1">
    <location>
        <begin position="234"/>
        <end position="300"/>
    </location>
</feature>
<dbReference type="EMBL" id="QFWV02000008">
    <property type="protein sequence ID" value="RKF05745.1"/>
    <property type="molecule type" value="Genomic_DNA"/>
</dbReference>